<keyword evidence="2 4" id="KW-0012">Acyltransferase</keyword>
<organism evidence="4 5">
    <name type="scientific">Nonomuraea helvata</name>
    <dbReference type="NCBI Taxonomy" id="37484"/>
    <lineage>
        <taxon>Bacteria</taxon>
        <taxon>Bacillati</taxon>
        <taxon>Actinomycetota</taxon>
        <taxon>Actinomycetes</taxon>
        <taxon>Streptosporangiales</taxon>
        <taxon>Streptosporangiaceae</taxon>
        <taxon>Nonomuraea</taxon>
    </lineage>
</organism>
<accession>A0ABV5SD65</accession>
<evidence type="ECO:0000256" key="1">
    <source>
        <dbReference type="ARBA" id="ARBA00022679"/>
    </source>
</evidence>
<dbReference type="Gene3D" id="3.40.630.30">
    <property type="match status" value="1"/>
</dbReference>
<dbReference type="InterPro" id="IPR050680">
    <property type="entry name" value="YpeA/RimI_acetyltransf"/>
</dbReference>
<dbReference type="InterPro" id="IPR000182">
    <property type="entry name" value="GNAT_dom"/>
</dbReference>
<feature type="domain" description="N-acetyltransferase" evidence="3">
    <location>
        <begin position="3"/>
        <end position="161"/>
    </location>
</feature>
<dbReference type="PANTHER" id="PTHR43420:SF47">
    <property type="entry name" value="N-ACETYLTRANSFERASE DOMAIN-CONTAINING PROTEIN"/>
    <property type="match status" value="1"/>
</dbReference>
<keyword evidence="1 4" id="KW-0808">Transferase</keyword>
<evidence type="ECO:0000256" key="2">
    <source>
        <dbReference type="ARBA" id="ARBA00023315"/>
    </source>
</evidence>
<dbReference type="EC" id="2.3.1.-" evidence="4"/>
<comment type="caution">
    <text evidence="4">The sequence shown here is derived from an EMBL/GenBank/DDBJ whole genome shotgun (WGS) entry which is preliminary data.</text>
</comment>
<reference evidence="4 5" key="1">
    <citation type="submission" date="2024-09" db="EMBL/GenBank/DDBJ databases">
        <authorList>
            <person name="Sun Q."/>
            <person name="Mori K."/>
        </authorList>
    </citation>
    <scope>NUCLEOTIDE SEQUENCE [LARGE SCALE GENOMIC DNA]</scope>
    <source>
        <strain evidence="4 5">JCM 3143</strain>
    </source>
</reference>
<dbReference type="RefSeq" id="WP_344990092.1">
    <property type="nucleotide sequence ID" value="NZ_BAAAXV010000005.1"/>
</dbReference>
<evidence type="ECO:0000313" key="4">
    <source>
        <dbReference type="EMBL" id="MFB9629615.1"/>
    </source>
</evidence>
<sequence>MDVKWGPLTTDDAPAWAEFAAAVEAVDRTGSHATVEQMAERLANPLLNLPEGTLAARQDGRIVALGLAPVREAADPVHVMDLWGGGVHPDHRRRGYGRRIIDWSLRTAPALHERRHPGRPLHLHLHVHDGNHDLAKLAEEAGFAPARVFQSRRRELAVPIPPPRVPEGVAIVTWAPELDEQARKVRNAAFRDHWGSTPHTPESWKRLITGTTAFHLEGSFLATAGGNAVGCLLTHRREADPTAIGAHEAWIQIVATVEEWRGRGVASALITHALTAFKAQGYGTAGLSVDAANGTGAIAIYERAGFAAVKSVTTYVRAF</sequence>
<dbReference type="PANTHER" id="PTHR43420">
    <property type="entry name" value="ACETYLTRANSFERASE"/>
    <property type="match status" value="1"/>
</dbReference>
<dbReference type="PROSITE" id="PS51186">
    <property type="entry name" value="GNAT"/>
    <property type="match status" value="2"/>
</dbReference>
<name>A0ABV5SD65_9ACTN</name>
<dbReference type="SUPFAM" id="SSF55729">
    <property type="entry name" value="Acyl-CoA N-acyltransferases (Nat)"/>
    <property type="match status" value="2"/>
</dbReference>
<gene>
    <name evidence="4" type="ORF">ACFFSA_41640</name>
</gene>
<keyword evidence="5" id="KW-1185">Reference proteome</keyword>
<dbReference type="CDD" id="cd04301">
    <property type="entry name" value="NAT_SF"/>
    <property type="match status" value="1"/>
</dbReference>
<feature type="domain" description="N-acetyltransferase" evidence="3">
    <location>
        <begin position="169"/>
        <end position="319"/>
    </location>
</feature>
<protein>
    <submittedName>
        <fullName evidence="4">GNAT family N-acetyltransferase</fullName>
        <ecNumber evidence="4">2.3.1.-</ecNumber>
    </submittedName>
</protein>
<proteinExistence type="predicted"/>
<dbReference type="Proteomes" id="UP001589532">
    <property type="component" value="Unassembled WGS sequence"/>
</dbReference>
<evidence type="ECO:0000259" key="3">
    <source>
        <dbReference type="PROSITE" id="PS51186"/>
    </source>
</evidence>
<dbReference type="GO" id="GO:0016746">
    <property type="term" value="F:acyltransferase activity"/>
    <property type="evidence" value="ECO:0007669"/>
    <property type="project" value="UniProtKB-KW"/>
</dbReference>
<dbReference type="Pfam" id="PF00583">
    <property type="entry name" value="Acetyltransf_1"/>
    <property type="match status" value="2"/>
</dbReference>
<dbReference type="InterPro" id="IPR016181">
    <property type="entry name" value="Acyl_CoA_acyltransferase"/>
</dbReference>
<evidence type="ECO:0000313" key="5">
    <source>
        <dbReference type="Proteomes" id="UP001589532"/>
    </source>
</evidence>
<dbReference type="EMBL" id="JBHMBW010000062">
    <property type="protein sequence ID" value="MFB9629615.1"/>
    <property type="molecule type" value="Genomic_DNA"/>
</dbReference>